<organism evidence="7 8">
    <name type="scientific">Rhizopogon vinicolor AM-OR11-026</name>
    <dbReference type="NCBI Taxonomy" id="1314800"/>
    <lineage>
        <taxon>Eukaryota</taxon>
        <taxon>Fungi</taxon>
        <taxon>Dikarya</taxon>
        <taxon>Basidiomycota</taxon>
        <taxon>Agaricomycotina</taxon>
        <taxon>Agaricomycetes</taxon>
        <taxon>Agaricomycetidae</taxon>
        <taxon>Boletales</taxon>
        <taxon>Suillineae</taxon>
        <taxon>Rhizopogonaceae</taxon>
        <taxon>Rhizopogon</taxon>
    </lineage>
</organism>
<dbReference type="PANTHER" id="PTHR22847">
    <property type="entry name" value="WD40 REPEAT PROTEIN"/>
    <property type="match status" value="1"/>
</dbReference>
<feature type="repeat" description="TPR" evidence="4">
    <location>
        <begin position="615"/>
        <end position="648"/>
    </location>
</feature>
<evidence type="ECO:0000256" key="6">
    <source>
        <dbReference type="SAM" id="MobiDB-lite"/>
    </source>
</evidence>
<keyword evidence="2" id="KW-0677">Repeat</keyword>
<feature type="repeat" description="WD" evidence="3">
    <location>
        <begin position="42"/>
        <end position="83"/>
    </location>
</feature>
<evidence type="ECO:0000256" key="4">
    <source>
        <dbReference type="PROSITE-ProRule" id="PRU00339"/>
    </source>
</evidence>
<proteinExistence type="predicted"/>
<dbReference type="STRING" id="1314800.A0A1B7MSD2"/>
<dbReference type="SUPFAM" id="SSF48452">
    <property type="entry name" value="TPR-like"/>
    <property type="match status" value="2"/>
</dbReference>
<reference evidence="7 8" key="1">
    <citation type="submission" date="2016-06" db="EMBL/GenBank/DDBJ databases">
        <title>Comparative genomics of the ectomycorrhizal sister species Rhizopogon vinicolor and Rhizopogon vesiculosus (Basidiomycota: Boletales) reveals a divergence of the mating type B locus.</title>
        <authorList>
            <consortium name="DOE Joint Genome Institute"/>
            <person name="Mujic A.B."/>
            <person name="Kuo A."/>
            <person name="Tritt A."/>
            <person name="Lipzen A."/>
            <person name="Chen C."/>
            <person name="Johnson J."/>
            <person name="Sharma A."/>
            <person name="Barry K."/>
            <person name="Grigoriev I.V."/>
            <person name="Spatafora J.W."/>
        </authorList>
    </citation>
    <scope>NUCLEOTIDE SEQUENCE [LARGE SCALE GENOMIC DNA]</scope>
    <source>
        <strain evidence="7 8">AM-OR11-026</strain>
    </source>
</reference>
<dbReference type="GO" id="GO:1990234">
    <property type="term" value="C:transferase complex"/>
    <property type="evidence" value="ECO:0007669"/>
    <property type="project" value="UniProtKB-ARBA"/>
</dbReference>
<dbReference type="SMART" id="SM00320">
    <property type="entry name" value="WD40"/>
    <property type="match status" value="6"/>
</dbReference>
<dbReference type="PROSITE" id="PS00678">
    <property type="entry name" value="WD_REPEATS_1"/>
    <property type="match status" value="1"/>
</dbReference>
<keyword evidence="1 3" id="KW-0853">WD repeat</keyword>
<dbReference type="InterPro" id="IPR019775">
    <property type="entry name" value="WD40_repeat_CS"/>
</dbReference>
<evidence type="ECO:0000313" key="8">
    <source>
        <dbReference type="Proteomes" id="UP000092154"/>
    </source>
</evidence>
<dbReference type="EMBL" id="KV448492">
    <property type="protein sequence ID" value="OAX35524.1"/>
    <property type="molecule type" value="Genomic_DNA"/>
</dbReference>
<evidence type="ECO:0000256" key="3">
    <source>
        <dbReference type="PROSITE-ProRule" id="PRU00221"/>
    </source>
</evidence>
<dbReference type="Pfam" id="PF00400">
    <property type="entry name" value="WD40"/>
    <property type="match status" value="5"/>
</dbReference>
<dbReference type="InterPro" id="IPR019734">
    <property type="entry name" value="TPR_rpt"/>
</dbReference>
<dbReference type="Gene3D" id="2.130.10.10">
    <property type="entry name" value="YVTN repeat-like/Quinoprotein amine dehydrogenase"/>
    <property type="match status" value="2"/>
</dbReference>
<sequence length="1124" mass="125002">MSYPSELSCPLQLSSSAWNPTRIKEAPPGQPIISITTPSRQFEGHTYSNTAVAVFPDGFWMVTGSPDKKLHLWNLKDGVLSKTMEGHSSGVCAVAVSGCGQLIASGDEKGELIAWHGNTGQRLTQAIQGLGHSSGIYSLDFSPDGAVLATGSVDRMTKLWCTQTWRVQGHLVGDDGGIVNCVRYSPSGDFLAIATSHSIEIWNPHTREFIHNILAGWGSRNISLVWTPDGTRLLSAGAITDPIIREYNTSTWQQVADPWRGHIDQINALAVNSTGTLVVSASSDNHVRLWRLSDRRTVAIFKHSESVYCQCVTFSTDGKHIFSSGGGDINISEWAIPEVILLEEDTLSENASEEQATSKILHMNKTLRNAYILGDLAIAEQLLTQEIDIDRNNNNSYTNRSLLMARKGDCDSALDDALKSVSIQPSLMGYASQGIALCGKGLLRDAMKAFDLASMFTDGDPKTIHFLLLVKAIALFNANQHEEAMLRVQELAVACPNADILACIVVEAYLRVQLGINVFDDACYNEAVDHFTAAINSGAFSSEQAIHLKYEVFVVLFGWDLVSLWQTANQKRCYALLRTGRRAEAHKEYRYMDMSTAAKTGSYRDWSIAFKMECSELYAADGDVALAAKDYDKSIELYSVAVELNSVDDTLFANHCAVKLEKLLWEEALIDAQKVIELNPLSYRGYQLKHAALHGAQRYGEAIAAFDIMLSKLNHTPDTQIRKLLQKYATSSEAGNAIQEAINPQLENTPHRLFNTVTGQLCGRVAQINTFKTSSEYKEPLSSMKGKKSGRGSKSGEGSRRVNGTSDNEVFKLTETLLAEAELALKTAASGDVLVKPESKRGLTDEEKLTTVKYITSPEVWYRFWLDQGTVFTTLAHKTLDNRVTHAQVRNYWWNRAWEKYKQVKEMEKHTGGDGGADDRIDTQSGDEDVEDVDMGGIFALDGMKRKEGVTKAKFARHTLEAFKKTQIFRLIDEVAYNDATVDRIYDADSSYTISISDDEVPPMKSARKSASLDSDAYTEITTLLRNMMGLMRDRDKRQARLDQLNMELALKHEQVKHTEHQATTHFKEVQEAHKERAEQWVRAGEMLQHPNSLIQKQGERLAKRLDQLEEEDEKAQALKGAYS</sequence>
<keyword evidence="5" id="KW-0175">Coiled coil</keyword>
<evidence type="ECO:0000313" key="7">
    <source>
        <dbReference type="EMBL" id="OAX35524.1"/>
    </source>
</evidence>
<name>A0A1B7MSD2_9AGAM</name>
<accession>A0A1B7MSD2</accession>
<dbReference type="InterPro" id="IPR001680">
    <property type="entry name" value="WD40_rpt"/>
</dbReference>
<feature type="repeat" description="WD" evidence="3">
    <location>
        <begin position="84"/>
        <end position="125"/>
    </location>
</feature>
<keyword evidence="4" id="KW-0802">TPR repeat</keyword>
<dbReference type="PROSITE" id="PS50005">
    <property type="entry name" value="TPR"/>
    <property type="match status" value="1"/>
</dbReference>
<feature type="region of interest" description="Disordered" evidence="6">
    <location>
        <begin position="777"/>
        <end position="806"/>
    </location>
</feature>
<feature type="repeat" description="WD" evidence="3">
    <location>
        <begin position="259"/>
        <end position="300"/>
    </location>
</feature>
<dbReference type="InterPro" id="IPR036322">
    <property type="entry name" value="WD40_repeat_dom_sf"/>
</dbReference>
<dbReference type="PROSITE" id="PS50082">
    <property type="entry name" value="WD_REPEATS_2"/>
    <property type="match status" value="4"/>
</dbReference>
<dbReference type="InterPro" id="IPR011990">
    <property type="entry name" value="TPR-like_helical_dom_sf"/>
</dbReference>
<dbReference type="InParanoid" id="A0A1B7MSD2"/>
<feature type="repeat" description="WD" evidence="3">
    <location>
        <begin position="129"/>
        <end position="160"/>
    </location>
</feature>
<dbReference type="AlphaFoldDB" id="A0A1B7MSD2"/>
<dbReference type="CDD" id="cd00200">
    <property type="entry name" value="WD40"/>
    <property type="match status" value="1"/>
</dbReference>
<keyword evidence="8" id="KW-1185">Reference proteome</keyword>
<feature type="coiled-coil region" evidence="5">
    <location>
        <begin position="1092"/>
        <end position="1119"/>
    </location>
</feature>
<protein>
    <submittedName>
        <fullName evidence="7">WD40 repeat-like protein</fullName>
    </submittedName>
</protein>
<dbReference type="PANTHER" id="PTHR22847:SF637">
    <property type="entry name" value="WD REPEAT DOMAIN 5B"/>
    <property type="match status" value="1"/>
</dbReference>
<dbReference type="InterPro" id="IPR015943">
    <property type="entry name" value="WD40/YVTN_repeat-like_dom_sf"/>
</dbReference>
<evidence type="ECO:0000256" key="1">
    <source>
        <dbReference type="ARBA" id="ARBA00022574"/>
    </source>
</evidence>
<evidence type="ECO:0000256" key="5">
    <source>
        <dbReference type="SAM" id="Coils"/>
    </source>
</evidence>
<gene>
    <name evidence="7" type="ORF">K503DRAFT_773392</name>
</gene>
<dbReference type="Proteomes" id="UP000092154">
    <property type="component" value="Unassembled WGS sequence"/>
</dbReference>
<dbReference type="SUPFAM" id="SSF50978">
    <property type="entry name" value="WD40 repeat-like"/>
    <property type="match status" value="1"/>
</dbReference>
<dbReference type="Gene3D" id="1.25.40.10">
    <property type="entry name" value="Tetratricopeptide repeat domain"/>
    <property type="match status" value="2"/>
</dbReference>
<dbReference type="OrthoDB" id="2660687at2759"/>
<evidence type="ECO:0000256" key="2">
    <source>
        <dbReference type="ARBA" id="ARBA00022737"/>
    </source>
</evidence>
<dbReference type="PROSITE" id="PS50294">
    <property type="entry name" value="WD_REPEATS_REGION"/>
    <property type="match status" value="3"/>
</dbReference>